<dbReference type="EMBL" id="JBHSIS010000010">
    <property type="protein sequence ID" value="MFC4856597.1"/>
    <property type="molecule type" value="Genomic_DNA"/>
</dbReference>
<gene>
    <name evidence="2" type="ORF">ACFPCV_24090</name>
</gene>
<keyword evidence="1" id="KW-0812">Transmembrane</keyword>
<feature type="transmembrane region" description="Helical" evidence="1">
    <location>
        <begin position="157"/>
        <end position="180"/>
    </location>
</feature>
<dbReference type="Proteomes" id="UP001595859">
    <property type="component" value="Unassembled WGS sequence"/>
</dbReference>
<accession>A0ABV9S4H8</accession>
<feature type="transmembrane region" description="Helical" evidence="1">
    <location>
        <begin position="55"/>
        <end position="72"/>
    </location>
</feature>
<comment type="caution">
    <text evidence="2">The sequence shown here is derived from an EMBL/GenBank/DDBJ whole genome shotgun (WGS) entry which is preliminary data.</text>
</comment>
<feature type="transmembrane region" description="Helical" evidence="1">
    <location>
        <begin position="131"/>
        <end position="151"/>
    </location>
</feature>
<dbReference type="RefSeq" id="WP_378058559.1">
    <property type="nucleotide sequence ID" value="NZ_JBHSIS010000010.1"/>
</dbReference>
<feature type="transmembrane region" description="Helical" evidence="1">
    <location>
        <begin position="29"/>
        <end position="48"/>
    </location>
</feature>
<keyword evidence="3" id="KW-1185">Reference proteome</keyword>
<evidence type="ECO:0000256" key="1">
    <source>
        <dbReference type="SAM" id="Phobius"/>
    </source>
</evidence>
<evidence type="ECO:0000313" key="3">
    <source>
        <dbReference type="Proteomes" id="UP001595859"/>
    </source>
</evidence>
<keyword evidence="1" id="KW-0472">Membrane</keyword>
<organism evidence="2 3">
    <name type="scientific">Actinophytocola glycyrrhizae</name>
    <dbReference type="NCBI Taxonomy" id="2044873"/>
    <lineage>
        <taxon>Bacteria</taxon>
        <taxon>Bacillati</taxon>
        <taxon>Actinomycetota</taxon>
        <taxon>Actinomycetes</taxon>
        <taxon>Pseudonocardiales</taxon>
        <taxon>Pseudonocardiaceae</taxon>
    </lineage>
</organism>
<proteinExistence type="predicted"/>
<reference evidence="3" key="1">
    <citation type="journal article" date="2019" name="Int. J. Syst. Evol. Microbiol.">
        <title>The Global Catalogue of Microorganisms (GCM) 10K type strain sequencing project: providing services to taxonomists for standard genome sequencing and annotation.</title>
        <authorList>
            <consortium name="The Broad Institute Genomics Platform"/>
            <consortium name="The Broad Institute Genome Sequencing Center for Infectious Disease"/>
            <person name="Wu L."/>
            <person name="Ma J."/>
        </authorList>
    </citation>
    <scope>NUCLEOTIDE SEQUENCE [LARGE SCALE GENOMIC DNA]</scope>
    <source>
        <strain evidence="3">ZS-22-S1</strain>
    </source>
</reference>
<feature type="transmembrane region" description="Helical" evidence="1">
    <location>
        <begin position="221"/>
        <end position="240"/>
    </location>
</feature>
<protein>
    <recommendedName>
        <fullName evidence="4">Transmembrane protein</fullName>
    </recommendedName>
</protein>
<name>A0ABV9S4H8_9PSEU</name>
<sequence length="425" mass="45830">MLTVVAFGFAWWLGLYLLARDPRKPTLRRAGLGLLAYGLALAADQPFLDDRVHTVLLCLPAVLWTGVLVSLLPDPAETDRRWLRVVLPASCAVALASAVFRPLAGLVVLPLFWALALLLRRRARLGTGFGVLVAALLLFGLGSGLVLLGFLDDLPRALLLASIGVDLLALGGCVAVLDAFDEGEAIRRDMVWSLLVAGGVAVLFGSQVALASLLVDRSLGLLLYGVVAAAVTVQVLARPINALADRFAFRDAPDLRQERTELREVAAALPRRAPAPLFGVDDAEFTRLTRRALSHYGDLGKLASSPLAALPVVTERLAARGVPDAPLARATELKALLLETITRLKPADGDFGTSDEWRHYNALYFYYVVGVRPYSVRTKVTELDPVARRALAWFADQVPERTLHNWQAAAAKIVAGELRAPVSPP</sequence>
<feature type="transmembrane region" description="Helical" evidence="1">
    <location>
        <begin position="92"/>
        <end position="119"/>
    </location>
</feature>
<feature type="transmembrane region" description="Helical" evidence="1">
    <location>
        <begin position="192"/>
        <end position="215"/>
    </location>
</feature>
<keyword evidence="1" id="KW-1133">Transmembrane helix</keyword>
<evidence type="ECO:0000313" key="2">
    <source>
        <dbReference type="EMBL" id="MFC4856597.1"/>
    </source>
</evidence>
<evidence type="ECO:0008006" key="4">
    <source>
        <dbReference type="Google" id="ProtNLM"/>
    </source>
</evidence>